<keyword evidence="6" id="KW-0809">Transit peptide</keyword>
<evidence type="ECO:0000256" key="7">
    <source>
        <dbReference type="ARBA" id="ARBA00022989"/>
    </source>
</evidence>
<feature type="transmembrane region" description="Helical" evidence="10">
    <location>
        <begin position="294"/>
        <end position="316"/>
    </location>
</feature>
<feature type="compositionally biased region" description="Acidic residues" evidence="9">
    <location>
        <begin position="163"/>
        <end position="186"/>
    </location>
</feature>
<dbReference type="Proteomes" id="UP001244341">
    <property type="component" value="Chromosome 1b"/>
</dbReference>
<keyword evidence="3" id="KW-0150">Chloroplast</keyword>
<dbReference type="InterPro" id="IPR050186">
    <property type="entry name" value="TPT_transporter"/>
</dbReference>
<dbReference type="PANTHER" id="PTHR11132">
    <property type="entry name" value="SOLUTE CARRIER FAMILY 35"/>
    <property type="match status" value="1"/>
</dbReference>
<keyword evidence="8 10" id="KW-0472">Membrane</keyword>
<dbReference type="InterPro" id="IPR004696">
    <property type="entry name" value="Tpt_PEP_transl"/>
</dbReference>
<proteinExistence type="predicted"/>
<feature type="transmembrane region" description="Helical" evidence="10">
    <location>
        <begin position="336"/>
        <end position="356"/>
    </location>
</feature>
<dbReference type="InterPro" id="IPR004853">
    <property type="entry name" value="Sugar_P_trans_dom"/>
</dbReference>
<protein>
    <recommendedName>
        <fullName evidence="11">Sugar phosphate transporter domain-containing protein</fullName>
    </recommendedName>
</protein>
<dbReference type="NCBIfam" id="TIGR00817">
    <property type="entry name" value="tpt"/>
    <property type="match status" value="1"/>
</dbReference>
<evidence type="ECO:0000313" key="13">
    <source>
        <dbReference type="Proteomes" id="UP001244341"/>
    </source>
</evidence>
<feature type="compositionally biased region" description="Low complexity" evidence="9">
    <location>
        <begin position="103"/>
        <end position="119"/>
    </location>
</feature>
<feature type="region of interest" description="Disordered" evidence="9">
    <location>
        <begin position="152"/>
        <end position="223"/>
    </location>
</feature>
<dbReference type="InterPro" id="IPR037185">
    <property type="entry name" value="EmrE-like"/>
</dbReference>
<feature type="transmembrane region" description="Helical" evidence="10">
    <location>
        <begin position="544"/>
        <end position="560"/>
    </location>
</feature>
<dbReference type="Pfam" id="PF03151">
    <property type="entry name" value="TPT"/>
    <property type="match status" value="1"/>
</dbReference>
<dbReference type="SUPFAM" id="SSF103481">
    <property type="entry name" value="Multidrug resistance efflux transporter EmrE"/>
    <property type="match status" value="2"/>
</dbReference>
<evidence type="ECO:0000256" key="9">
    <source>
        <dbReference type="SAM" id="MobiDB-lite"/>
    </source>
</evidence>
<accession>A0ABY8TGW7</accession>
<feature type="compositionally biased region" description="Low complexity" evidence="9">
    <location>
        <begin position="197"/>
        <end position="223"/>
    </location>
</feature>
<feature type="region of interest" description="Disordered" evidence="9">
    <location>
        <begin position="95"/>
        <end position="119"/>
    </location>
</feature>
<evidence type="ECO:0000256" key="3">
    <source>
        <dbReference type="ARBA" id="ARBA00022528"/>
    </source>
</evidence>
<organism evidence="12 13">
    <name type="scientific">Tetradesmus obliquus</name>
    <name type="common">Green alga</name>
    <name type="synonym">Acutodesmus obliquus</name>
    <dbReference type="NCBI Taxonomy" id="3088"/>
    <lineage>
        <taxon>Eukaryota</taxon>
        <taxon>Viridiplantae</taxon>
        <taxon>Chlorophyta</taxon>
        <taxon>core chlorophytes</taxon>
        <taxon>Chlorophyceae</taxon>
        <taxon>CS clade</taxon>
        <taxon>Sphaeropleales</taxon>
        <taxon>Scenedesmaceae</taxon>
        <taxon>Tetradesmus</taxon>
    </lineage>
</organism>
<evidence type="ECO:0000256" key="1">
    <source>
        <dbReference type="ARBA" id="ARBA00004508"/>
    </source>
</evidence>
<keyword evidence="5 10" id="KW-0812">Transmembrane</keyword>
<evidence type="ECO:0000256" key="10">
    <source>
        <dbReference type="SAM" id="Phobius"/>
    </source>
</evidence>
<evidence type="ECO:0000259" key="11">
    <source>
        <dbReference type="Pfam" id="PF03151"/>
    </source>
</evidence>
<evidence type="ECO:0000256" key="6">
    <source>
        <dbReference type="ARBA" id="ARBA00022946"/>
    </source>
</evidence>
<evidence type="ECO:0000256" key="2">
    <source>
        <dbReference type="ARBA" id="ARBA00022448"/>
    </source>
</evidence>
<feature type="transmembrane region" description="Helical" evidence="10">
    <location>
        <begin position="443"/>
        <end position="463"/>
    </location>
</feature>
<evidence type="ECO:0000256" key="8">
    <source>
        <dbReference type="ARBA" id="ARBA00023136"/>
    </source>
</evidence>
<feature type="transmembrane region" description="Helical" evidence="10">
    <location>
        <begin position="406"/>
        <end position="422"/>
    </location>
</feature>
<keyword evidence="7 10" id="KW-1133">Transmembrane helix</keyword>
<sequence>MSGDSAVEVLDPAAAVASIVDPLPTPEEIASAAAAAAAHRPSSLKEESAAAASLKGLGKGLGGAGLASKRKSKGGSTISAATAPAALAVRRDLAAPSGGGARGSSAGPSRAGAAAAAAAAAGGAADGGAAAGTAASSGSGAAGRVLQKEADGARSFNLKLSDDSLDNEENEEEEWESASTDEDVIELDLTGEAPVPRGAKAAGRASSSNGPAAGKAAATSVSSSSSPASWREWVEESFDSSALLLAAAADAAASDDKPVGKVAGLVGLGALFAGWYLANIYFNIFNKTLLKTFPYPLSITNIQFAIGIGLSCLFWLTGVVKRPQLDAKTIASVYPLAIIHVLGNVLTNVSLGKVAVSFTHTVKAMEPFFSVIMSAIFLGDVPPVPVLVTLIPIVGGVIMASLSETTFNWTGFLAAMFSNITFQSRNVLSKKFMISKGALDNMNLFQVITIMAFFMLLPVSILIEGLPILPHNLAAAGLDSAAQADLFRRLLSAGICFHGYQQLSYMILSRVTPVTHSIGNCVKRVVVIVASVIAFQNPMSTQNAMGTALAMFGVFLYSQAKRKYKGNKPKAA</sequence>
<feature type="transmembrane region" description="Helical" evidence="10">
    <location>
        <begin position="262"/>
        <end position="282"/>
    </location>
</feature>
<keyword evidence="4" id="KW-0934">Plastid</keyword>
<feature type="domain" description="Sugar phosphate transporter" evidence="11">
    <location>
        <begin position="268"/>
        <end position="558"/>
    </location>
</feature>
<keyword evidence="2" id="KW-0813">Transport</keyword>
<feature type="region of interest" description="Disordered" evidence="9">
    <location>
        <begin position="62"/>
        <end position="81"/>
    </location>
</feature>
<keyword evidence="13" id="KW-1185">Reference proteome</keyword>
<evidence type="ECO:0000313" key="12">
    <source>
        <dbReference type="EMBL" id="WIA08225.1"/>
    </source>
</evidence>
<name>A0ABY8TGW7_TETOB</name>
<reference evidence="12 13" key="1">
    <citation type="submission" date="2023-05" db="EMBL/GenBank/DDBJ databases">
        <title>A 100% complete, gapless, phased diploid assembly of the Scenedesmus obliquus UTEX 3031 genome.</title>
        <authorList>
            <person name="Biondi T.C."/>
            <person name="Hanschen E.R."/>
            <person name="Kwon T."/>
            <person name="Eng W."/>
            <person name="Kruse C.P.S."/>
            <person name="Koehler S.I."/>
            <person name="Kunde Y."/>
            <person name="Gleasner C.D."/>
            <person name="You Mak K.T."/>
            <person name="Polle J."/>
            <person name="Hovde B.T."/>
            <person name="Starkenburg S.R."/>
        </authorList>
    </citation>
    <scope>NUCLEOTIDE SEQUENCE [LARGE SCALE GENOMIC DNA]</scope>
    <source>
        <strain evidence="12 13">DOE0152z</strain>
    </source>
</reference>
<evidence type="ECO:0000256" key="5">
    <source>
        <dbReference type="ARBA" id="ARBA00022692"/>
    </source>
</evidence>
<evidence type="ECO:0000256" key="4">
    <source>
        <dbReference type="ARBA" id="ARBA00022640"/>
    </source>
</evidence>
<gene>
    <name evidence="12" type="ORF">OEZ85_007673</name>
</gene>
<comment type="subcellular location">
    <subcellularLocation>
        <location evidence="1">Plastid</location>
        <location evidence="1">Chloroplast membrane</location>
        <topology evidence="1">Multi-pass membrane protein</topology>
    </subcellularLocation>
</comment>
<feature type="transmembrane region" description="Helical" evidence="10">
    <location>
        <begin position="368"/>
        <end position="394"/>
    </location>
</feature>
<dbReference type="EMBL" id="CP126208">
    <property type="protein sequence ID" value="WIA08225.1"/>
    <property type="molecule type" value="Genomic_DNA"/>
</dbReference>